<organism evidence="6 7">
    <name type="scientific">Puccinia striiformis</name>
    <dbReference type="NCBI Taxonomy" id="27350"/>
    <lineage>
        <taxon>Eukaryota</taxon>
        <taxon>Fungi</taxon>
        <taxon>Dikarya</taxon>
        <taxon>Basidiomycota</taxon>
        <taxon>Pucciniomycotina</taxon>
        <taxon>Pucciniomycetes</taxon>
        <taxon>Pucciniales</taxon>
        <taxon>Pucciniaceae</taxon>
        <taxon>Puccinia</taxon>
    </lineage>
</organism>
<evidence type="ECO:0000313" key="7">
    <source>
        <dbReference type="Proteomes" id="UP000239156"/>
    </source>
</evidence>
<sequence>MLWSVFFLFEENRSSIAEAGGSLRGVNIPAAAARCSGWLNPSNNPSNPKIKIKLINNTEKNQLNSFASIDYPSHNSNITRDMSFGRPGNFRETFTVSPPDRGSFPLDHFHDCSSFMKTYLSCLQANQRDQAKCRLESKNYLGVEWRRVSWLKSLGTSSASLMFPGTAG</sequence>
<dbReference type="InterPro" id="IPR051383">
    <property type="entry name" value="COX19"/>
</dbReference>
<protein>
    <recommendedName>
        <fullName evidence="8">CHCH domain-containing protein</fullName>
    </recommendedName>
</protein>
<dbReference type="PANTHER" id="PTHR21107:SF2">
    <property type="entry name" value="CYTOCHROME C OXIDASE ASSEMBLY PROTEIN COX19"/>
    <property type="match status" value="1"/>
</dbReference>
<dbReference type="GO" id="GO:0033617">
    <property type="term" value="P:mitochondrial respiratory chain complex IV assembly"/>
    <property type="evidence" value="ECO:0007669"/>
    <property type="project" value="TreeGrafter"/>
</dbReference>
<reference evidence="6" key="1">
    <citation type="submission" date="2017-12" db="EMBL/GenBank/DDBJ databases">
        <title>Gene loss provides genomic basis for host adaptation in cereal stripe rust fungi.</title>
        <authorList>
            <person name="Xia C."/>
        </authorList>
    </citation>
    <scope>NUCLEOTIDE SEQUENCE [LARGE SCALE GENOMIC DNA]</scope>
    <source>
        <strain evidence="6">93-210</strain>
    </source>
</reference>
<evidence type="ECO:0000313" key="6">
    <source>
        <dbReference type="EMBL" id="POW08805.1"/>
    </source>
</evidence>
<evidence type="ECO:0008006" key="8">
    <source>
        <dbReference type="Google" id="ProtNLM"/>
    </source>
</evidence>
<gene>
    <name evidence="6" type="ORF">PSTT_07315</name>
</gene>
<dbReference type="PANTHER" id="PTHR21107">
    <property type="entry name" value="CYTOCHROME C OXIDASE ASSEMBLY PROTEIN COX19"/>
    <property type="match status" value="1"/>
</dbReference>
<accession>A0A2S4VH60</accession>
<dbReference type="AlphaFoldDB" id="A0A2S4VH60"/>
<evidence type="ECO:0000256" key="3">
    <source>
        <dbReference type="ARBA" id="ARBA00023157"/>
    </source>
</evidence>
<dbReference type="GO" id="GO:0005758">
    <property type="term" value="C:mitochondrial intermembrane space"/>
    <property type="evidence" value="ECO:0007669"/>
    <property type="project" value="TreeGrafter"/>
</dbReference>
<proteinExistence type="inferred from homology"/>
<keyword evidence="2" id="KW-0963">Cytoplasm</keyword>
<comment type="subcellular location">
    <subcellularLocation>
        <location evidence="1">Cytoplasm</location>
    </subcellularLocation>
</comment>
<dbReference type="VEuPathDB" id="FungiDB:PSTT_07315"/>
<dbReference type="EMBL" id="PKSL01000061">
    <property type="protein sequence ID" value="POW08805.1"/>
    <property type="molecule type" value="Genomic_DNA"/>
</dbReference>
<keyword evidence="7" id="KW-1185">Reference proteome</keyword>
<comment type="function">
    <text evidence="4">Required for the assembly of mitochondrial cytochrome c oxidase.</text>
</comment>
<keyword evidence="3" id="KW-1015">Disulfide bond</keyword>
<comment type="similarity">
    <text evidence="5">Belongs to the COX19 family.</text>
</comment>
<dbReference type="Proteomes" id="UP000239156">
    <property type="component" value="Unassembled WGS sequence"/>
</dbReference>
<name>A0A2S4VH60_9BASI</name>
<comment type="caution">
    <text evidence="6">The sequence shown here is derived from an EMBL/GenBank/DDBJ whole genome shotgun (WGS) entry which is preliminary data.</text>
</comment>
<dbReference type="VEuPathDB" id="FungiDB:PSHT_05365"/>
<evidence type="ECO:0000256" key="4">
    <source>
        <dbReference type="ARBA" id="ARBA00037279"/>
    </source>
</evidence>
<evidence type="ECO:0000256" key="5">
    <source>
        <dbReference type="ARBA" id="ARBA00038223"/>
    </source>
</evidence>
<evidence type="ECO:0000256" key="1">
    <source>
        <dbReference type="ARBA" id="ARBA00004496"/>
    </source>
</evidence>
<evidence type="ECO:0000256" key="2">
    <source>
        <dbReference type="ARBA" id="ARBA00022490"/>
    </source>
</evidence>